<dbReference type="FunFam" id="2.40.10.10:FF:000022">
    <property type="entry name" value="Genome polyprotein"/>
    <property type="match status" value="1"/>
</dbReference>
<keyword evidence="16" id="KW-0597">Phosphoprotein</keyword>
<keyword evidence="38" id="KW-0862">Zinc</keyword>
<dbReference type="SUPFAM" id="SSF88633">
    <property type="entry name" value="Positive stranded ssRNA viruses"/>
    <property type="match status" value="2"/>
</dbReference>
<keyword evidence="12 68" id="KW-1113">Inhibition of host RLR pathway by virus</keyword>
<comment type="function">
    <text evidence="68">Capsid protein VP1: Forms an icosahedral capsid of pseudo T=3 symmetry with capsid proteins VP2 and VP3. The capsid is 300 Angstroms in diameter, composed of 60 copies of each capsid protein and enclosing the viral positive strand RNA genome. Capsid protein VP1 mainly forms the vertices of the capsid. Capsid protein VP1 interacts with host cell receptor to provide virion attachment to target host cells. This attachment induces virion internalization. Tyrosine kinases are probably involved in the entry process. After binding to its receptor, the capsid undergoes conformational changes. Capsid protein VP1 N-terminus (that contains an amphipathic alpha-helix) and capsid protein VP4 are externalized. Together, they shape a pore in the host membrane through which viral genome is translocated to host cell cytoplasm. After genome has been released, the channel shrinks.</text>
</comment>
<keyword evidence="37 68" id="KW-1193">Eukaryotic host translation shutoff by virus</keyword>
<keyword evidence="41 68" id="KW-0946">Virion</keyword>
<evidence type="ECO:0000259" key="70">
    <source>
        <dbReference type="PROSITE" id="PS50507"/>
    </source>
</evidence>
<comment type="function">
    <text evidence="68">Capsid protein VP4: Lies on the inner surface of the capsid shell. After binding to the host receptor, the capsid undergoes conformational changes. Capsid protein VP4 is released, Capsid protein VP1 N-terminus is externalized, and together, they shape a pore in the host membrane through which the viral genome is translocated into the host cell cytoplasm.</text>
</comment>
<evidence type="ECO:0000256" key="22">
    <source>
        <dbReference type="ARBA" id="ARBA00022632"/>
    </source>
</evidence>
<dbReference type="Gene3D" id="3.30.70.270">
    <property type="match status" value="1"/>
</dbReference>
<comment type="function">
    <text evidence="68">Protease 3C: Major viral protease that mediates proteolytic processing of the polyprotein. Cleaves host EIF5B, contributing to host translation shutoff. Cleaves also host PABPC1, contributing to host translation shutoff.</text>
</comment>
<dbReference type="InterPro" id="IPR001676">
    <property type="entry name" value="Picornavirus_capsid"/>
</dbReference>
<evidence type="ECO:0000256" key="40">
    <source>
        <dbReference type="ARBA" id="ARBA00022842"/>
    </source>
</evidence>
<evidence type="ECO:0000256" key="34">
    <source>
        <dbReference type="ARBA" id="ARBA00022804"/>
    </source>
</evidence>
<keyword evidence="18 68" id="KW-0167">Capsid protein</keyword>
<dbReference type="Pfam" id="PF00548">
    <property type="entry name" value="Peptidase_C3"/>
    <property type="match status" value="1"/>
</dbReference>
<dbReference type="InterPro" id="IPR000081">
    <property type="entry name" value="Peptidase_C3"/>
</dbReference>
<comment type="cofactor">
    <cofactor evidence="1">
        <name>Mg(2+)</name>
        <dbReference type="ChEBI" id="CHEBI:18420"/>
    </cofactor>
</comment>
<evidence type="ECO:0000313" key="73">
    <source>
        <dbReference type="EMBL" id="AZI15683.1"/>
    </source>
</evidence>
<comment type="catalytic activity">
    <reaction evidence="60 68">
        <text>Selective cleavage of Tyr-|-Gly bond in the picornavirus polyprotein.</text>
        <dbReference type="EC" id="3.4.22.29"/>
    </reaction>
</comment>
<evidence type="ECO:0000256" key="68">
    <source>
        <dbReference type="RuleBase" id="RU364118"/>
    </source>
</evidence>
<evidence type="ECO:0000256" key="25">
    <source>
        <dbReference type="ARBA" id="ARBA00022695"/>
    </source>
</evidence>
<comment type="function">
    <text evidence="61">Localizes the viral replication complex to the surface of membranous vesicles. It inhibits host cell endoplasmic reticulum-to-Golgi apparatus transport and causes the disassembly of the Golgi complex, possibly through GBF1 interaction. This would result in depletion of MHC, trail receptors and IFN receptors at the host cell surface. Plays an essential role in viral RNA replication by recruiting ACBD3 and PI4KB at the viral replication sites, thereby allowing the formation of the rearranged membranous structures where viral replication takes place.</text>
</comment>
<comment type="subunit">
    <text evidence="62">Homodimer. Interacts with host GBF1. Interacts (via GOLD domain) with host ACBD3 (via GOLD domain); this interaction allows the formation of a viral protein 3A/ACBD3 heterotetramer with a 2:2 stoichiometry, which will stimulate the recruitment of host PI4KB in order to synthesize PI4P at the viral RNA replication sites.</text>
</comment>
<evidence type="ECO:0000256" key="58">
    <source>
        <dbReference type="ARBA" id="ARBA00023296"/>
    </source>
</evidence>
<comment type="function">
    <text evidence="68">Protein 3CD: Involved in the viral replication complex and viral polypeptide maturation. It exhibits protease activity with a specificity and catalytic efficiency that is different from protease 3C. Protein 3CD lacks polymerase activity. Protein 3CD binds to the 5'UTR of the viral genome.</text>
</comment>
<evidence type="ECO:0000256" key="4">
    <source>
        <dbReference type="ARBA" id="ARBA00004328"/>
    </source>
</evidence>
<dbReference type="Pfam" id="PF00947">
    <property type="entry name" value="Pico_P2A"/>
    <property type="match status" value="1"/>
</dbReference>
<evidence type="ECO:0000256" key="33">
    <source>
        <dbReference type="ARBA" id="ARBA00022801"/>
    </source>
</evidence>
<evidence type="ECO:0000256" key="44">
    <source>
        <dbReference type="ARBA" id="ARBA00022890"/>
    </source>
</evidence>
<dbReference type="InterPro" id="IPR000199">
    <property type="entry name" value="Peptidase_C3A/C3B_picornavir"/>
</dbReference>
<evidence type="ECO:0000256" key="31">
    <source>
        <dbReference type="ARBA" id="ARBA00022741"/>
    </source>
</evidence>
<keyword evidence="32" id="KW-0863">Zinc-finger</keyword>
<dbReference type="InterPro" id="IPR044067">
    <property type="entry name" value="PCV_3C_PRO"/>
</dbReference>
<dbReference type="PROSITE" id="PS51874">
    <property type="entry name" value="PCV_3C_PRO"/>
    <property type="match status" value="1"/>
</dbReference>
<evidence type="ECO:0000256" key="8">
    <source>
        <dbReference type="ARBA" id="ARBA00011474"/>
    </source>
</evidence>
<evidence type="ECO:0000256" key="16">
    <source>
        <dbReference type="ARBA" id="ARBA00022553"/>
    </source>
</evidence>
<dbReference type="InterPro" id="IPR014759">
    <property type="entry name" value="Helicase_SF3_ssRNA_vir"/>
</dbReference>
<keyword evidence="57 68" id="KW-0449">Lipoprotein</keyword>
<dbReference type="GO" id="GO:0005524">
    <property type="term" value="F:ATP binding"/>
    <property type="evidence" value="ECO:0007669"/>
    <property type="project" value="UniProtKB-KW"/>
</dbReference>
<dbReference type="SUPFAM" id="SSF89043">
    <property type="entry name" value="Soluble domain of poliovirus core protein 3a"/>
    <property type="match status" value="1"/>
</dbReference>
<organism evidence="73">
    <name type="scientific">Enterovirus B80</name>
    <dbReference type="NCBI Taxonomy" id="318563"/>
    <lineage>
        <taxon>Viruses</taxon>
        <taxon>Riboviria</taxon>
        <taxon>Orthornavirae</taxon>
        <taxon>Pisuviricota</taxon>
        <taxon>Pisoniviricetes</taxon>
        <taxon>Picornavirales</taxon>
        <taxon>Picornaviridae</taxon>
        <taxon>Ensavirinae</taxon>
        <taxon>Enterovirus</taxon>
        <taxon>Enterovirus betacoxsackie</taxon>
        <taxon>Enterovirus B</taxon>
    </lineage>
</organism>
<keyword evidence="11 68" id="KW-0813">Transport</keyword>
<evidence type="ECO:0000256" key="5">
    <source>
        <dbReference type="ARBA" id="ARBA00008303"/>
    </source>
</evidence>
<evidence type="ECO:0000256" key="10">
    <source>
        <dbReference type="ARBA" id="ARBA00011876"/>
    </source>
</evidence>
<comment type="subunit">
    <text evidence="68">Capsid protein VP1: Interacts with capsid protein VP0, and capsid protein VP3 to form heterotrimeric protomers. Five protomers subsequently associate to form pentamers which serve as building blocks for the capsid. Interacts with capsid protein VP2, capsid protein VP3 and capsid protein VP4 following cleavage of capsid protein VP0.</text>
</comment>
<comment type="subunit">
    <text evidence="67">homodimer.</text>
</comment>
<dbReference type="GO" id="GO:0006508">
    <property type="term" value="P:proteolysis"/>
    <property type="evidence" value="ECO:0007669"/>
    <property type="project" value="UniProtKB-KW"/>
</dbReference>
<dbReference type="CDD" id="cd23213">
    <property type="entry name" value="Enterovirus_RdRp"/>
    <property type="match status" value="1"/>
</dbReference>
<comment type="function">
    <text evidence="68">Capsid protein VP0: Component of immature procapsids, which is cleaved into capsid proteins VP4 and VP2 after maturation. Allows the capsid to remain inactive before the maturation step.</text>
</comment>
<keyword evidence="49 68" id="KW-0406">Ion transport</keyword>
<evidence type="ECO:0000256" key="62">
    <source>
        <dbReference type="ARBA" id="ARBA00046425"/>
    </source>
</evidence>
<dbReference type="GO" id="GO:0042025">
    <property type="term" value="C:host cell nucleus"/>
    <property type="evidence" value="ECO:0007669"/>
    <property type="project" value="UniProtKB-SubCell"/>
</dbReference>
<evidence type="ECO:0000256" key="7">
    <source>
        <dbReference type="ARBA" id="ARBA00011236"/>
    </source>
</evidence>
<keyword evidence="55 68" id="KW-1172">Pore-mediated penetration of viral genome into host cell</keyword>
<dbReference type="GO" id="GO:0019062">
    <property type="term" value="P:virion attachment to host cell"/>
    <property type="evidence" value="ECO:0007669"/>
    <property type="project" value="UniProtKB-KW"/>
</dbReference>
<evidence type="ECO:0000256" key="37">
    <source>
        <dbReference type="ARBA" id="ARBA00022809"/>
    </source>
</evidence>
<evidence type="ECO:0000256" key="26">
    <source>
        <dbReference type="ARBA" id="ARBA00022705"/>
    </source>
</evidence>
<dbReference type="GO" id="GO:0034220">
    <property type="term" value="P:monoatomic ion transmembrane transport"/>
    <property type="evidence" value="ECO:0007669"/>
    <property type="project" value="UniProtKB-KW"/>
</dbReference>
<dbReference type="Gene3D" id="4.10.80.10">
    <property type="entry name" value="Picornavirus coat protein VP4"/>
    <property type="match status" value="1"/>
</dbReference>
<keyword evidence="20 68" id="KW-0945">Host-virus interaction</keyword>
<comment type="catalytic activity">
    <reaction evidence="68">
        <text>Selective cleavage of Gln-|-Gly bond in the poliovirus polyprotein. In other picornavirus reactions Glu may be substituted for Gln, and Ser or Thr for Gly.</text>
        <dbReference type="EC" id="3.4.22.28"/>
    </reaction>
</comment>
<dbReference type="PROSITE" id="PS51218">
    <property type="entry name" value="SF3_HELICASE_2"/>
    <property type="match status" value="1"/>
</dbReference>
<keyword evidence="50" id="KW-1088">Inhibition of host RIG-I by virus</keyword>
<dbReference type="GO" id="GO:0004197">
    <property type="term" value="F:cysteine-type endopeptidase activity"/>
    <property type="evidence" value="ECO:0007669"/>
    <property type="project" value="UniProtKB-EC"/>
</dbReference>
<evidence type="ECO:0000256" key="48">
    <source>
        <dbReference type="ARBA" id="ARBA00023050"/>
    </source>
</evidence>
<evidence type="ECO:0000256" key="2">
    <source>
        <dbReference type="ARBA" id="ARBA00004147"/>
    </source>
</evidence>
<dbReference type="GO" id="GO:0039520">
    <property type="term" value="P:symbiont-mediated activation of host autophagy"/>
    <property type="evidence" value="ECO:0007669"/>
    <property type="project" value="UniProtKB-KW"/>
</dbReference>
<evidence type="ECO:0000256" key="52">
    <source>
        <dbReference type="ARBA" id="ARBA00023197"/>
    </source>
</evidence>
<keyword evidence="52 68" id="KW-1099">Inhibition of host mRNA nuclear export by virus</keyword>
<dbReference type="CDD" id="cd00205">
    <property type="entry name" value="rhv_like"/>
    <property type="match status" value="3"/>
</dbReference>
<keyword evidence="48 68" id="KW-1072">Activation of host autophagy by virus</keyword>
<dbReference type="InterPro" id="IPR043502">
    <property type="entry name" value="DNA/RNA_pol_sf"/>
</dbReference>
<keyword evidence="43 68" id="KW-0694">RNA-binding</keyword>
<dbReference type="InterPro" id="IPR014838">
    <property type="entry name" value="P3A"/>
</dbReference>
<dbReference type="GO" id="GO:0039540">
    <property type="term" value="P:symbiont-mediated suppression of host cytoplasmic pattern recognition receptor signaling pathway via inhibition of RIG-I activity"/>
    <property type="evidence" value="ECO:0007669"/>
    <property type="project" value="UniProtKB-KW"/>
</dbReference>
<keyword evidence="54 68" id="KW-1262">Eukaryotic host gene expression shutoff by virus</keyword>
<dbReference type="InterPro" id="IPR000605">
    <property type="entry name" value="Helicase_SF3_ssDNA/RNA_vir"/>
</dbReference>
<evidence type="ECO:0000256" key="61">
    <source>
        <dbReference type="ARBA" id="ARBA00045482"/>
    </source>
</evidence>
<evidence type="ECO:0000256" key="65">
    <source>
        <dbReference type="ARBA" id="ARBA00049974"/>
    </source>
</evidence>
<evidence type="ECO:0000256" key="55">
    <source>
        <dbReference type="ARBA" id="ARBA00023255"/>
    </source>
</evidence>
<dbReference type="FunFam" id="2.40.10.10:FF:000020">
    <property type="entry name" value="Genome polyprotein"/>
    <property type="match status" value="1"/>
</dbReference>
<keyword evidence="51 68" id="KW-0472">Membrane</keyword>
<keyword evidence="25 68" id="KW-0548">Nucleotidyltransferase</keyword>
<dbReference type="InterPro" id="IPR007094">
    <property type="entry name" value="RNA-dir_pol_PSvirus"/>
</dbReference>
<dbReference type="SUPFAM" id="SSF52540">
    <property type="entry name" value="P-loop containing nucleoside triphosphate hydrolases"/>
    <property type="match status" value="1"/>
</dbReference>
<protein>
    <recommendedName>
        <fullName evidence="68">Genome polyprotein</fullName>
    </recommendedName>
    <component>
        <recommendedName>
            <fullName evidence="68">P3</fullName>
        </recommendedName>
    </component>
    <component>
        <recommendedName>
            <fullName evidence="68">Protein 3AB</fullName>
        </recommendedName>
    </component>
    <component>
        <recommendedName>
            <fullName evidence="68">P2</fullName>
        </recommendedName>
    </component>
    <component>
        <recommendedName>
            <fullName evidence="68">P1</fullName>
        </recommendedName>
    </component>
    <component>
        <recommendedName>
            <fullName evidence="68">Capsid protein VP0</fullName>
        </recommendedName>
        <alternativeName>
            <fullName evidence="68">VP4-VP2</fullName>
        </alternativeName>
    </component>
    <component>
        <recommendedName>
            <fullName evidence="68">Capsid protein VP4</fullName>
        </recommendedName>
        <alternativeName>
            <fullName evidence="68">P1A</fullName>
        </alternativeName>
        <alternativeName>
            <fullName evidence="68">Virion protein 4</fullName>
        </alternativeName>
    </component>
    <component>
        <recommendedName>
            <fullName evidence="68">Capsid protein VP2</fullName>
        </recommendedName>
        <alternativeName>
            <fullName evidence="68">P1B</fullName>
        </alternativeName>
        <alternativeName>
            <fullName evidence="68">Virion protein 2</fullName>
        </alternativeName>
    </component>
    <component>
        <recommendedName>
            <fullName evidence="68">Capsid protein VP3</fullName>
        </recommendedName>
        <alternativeName>
            <fullName evidence="68">P1C</fullName>
        </alternativeName>
        <alternativeName>
            <fullName evidence="68">Virion protein 3</fullName>
        </alternativeName>
    </component>
    <component>
        <recommendedName>
            <fullName evidence="68">Capsid protein VP1</fullName>
        </recommendedName>
        <alternativeName>
            <fullName evidence="68">P1D</fullName>
        </alternativeName>
        <alternativeName>
            <fullName evidence="68">Virion protein 1</fullName>
        </alternativeName>
    </component>
    <component>
        <recommendedName>
            <fullName evidence="68">Protease 2A</fullName>
            <shortName evidence="68">P2A</shortName>
            <ecNumber evidence="68">3.4.22.29</ecNumber>
        </recommendedName>
        <alternativeName>
            <fullName evidence="68">Picornain 2A</fullName>
        </alternativeName>
        <alternativeName>
            <fullName evidence="68">Protein 2A</fullName>
        </alternativeName>
    </component>
    <component>
        <recommendedName>
            <fullName evidence="68">Protein 2B</fullName>
            <shortName evidence="68">P2B</shortName>
        </recommendedName>
    </component>
    <component>
        <recommendedName>
            <fullName evidence="68">Protein 2C</fullName>
            <shortName evidence="68">P2C</shortName>
            <ecNumber evidence="68">3.6.1.15</ecNumber>
        </recommendedName>
    </component>
    <component>
        <recommendedName>
            <fullName evidence="68">Protein 3A</fullName>
            <shortName evidence="68">P3A</shortName>
        </recommendedName>
    </component>
    <component>
        <recommendedName>
            <fullName evidence="68">Viral protein genome-linked</fullName>
            <shortName evidence="68">VPg</shortName>
        </recommendedName>
        <alternativeName>
            <fullName evidence="68">Protein 3B</fullName>
            <shortName evidence="68">P3B</shortName>
        </alternativeName>
    </component>
    <component>
        <recommendedName>
            <fullName evidence="68">Protein 3CD</fullName>
            <ecNumber evidence="68">3.4.22.28</ecNumber>
        </recommendedName>
    </component>
    <component>
        <recommendedName>
            <fullName evidence="68">Protease 3C</fullName>
            <shortName evidence="68">P3C</shortName>
        </recommendedName>
    </component>
    <component>
        <recommendedName>
            <fullName evidence="68">RNA-directed RNA polymerase</fullName>
            <shortName evidence="68">RdRp</shortName>
            <ecNumber evidence="68">2.7.7.48</ecNumber>
        </recommendedName>
        <alternativeName>
            <fullName evidence="68">3D polymerase</fullName>
            <shortName evidence="68">3Dpol</shortName>
        </alternativeName>
        <alternativeName>
            <fullName evidence="68">Protein 3D</fullName>
            <shortName evidence="68">3D</shortName>
        </alternativeName>
    </component>
</protein>
<dbReference type="SUPFAM" id="SSF56672">
    <property type="entry name" value="DNA/RNA polymerases"/>
    <property type="match status" value="1"/>
</dbReference>
<dbReference type="GO" id="GO:0003724">
    <property type="term" value="F:RNA helicase activity"/>
    <property type="evidence" value="ECO:0007669"/>
    <property type="project" value="InterPro"/>
</dbReference>
<evidence type="ECO:0000256" key="56">
    <source>
        <dbReference type="ARBA" id="ARBA00023280"/>
    </source>
</evidence>
<dbReference type="InterPro" id="IPR036988">
    <property type="entry name" value="Pico_P1A_sf"/>
</dbReference>
<comment type="catalytic activity">
    <reaction evidence="64 68">
        <text>a ribonucleoside 5'-triphosphate + H2O = a ribonucleoside 5'-diphosphate + phosphate + H(+)</text>
        <dbReference type="Rhea" id="RHEA:23680"/>
        <dbReference type="ChEBI" id="CHEBI:15377"/>
        <dbReference type="ChEBI" id="CHEBI:15378"/>
        <dbReference type="ChEBI" id="CHEBI:43474"/>
        <dbReference type="ChEBI" id="CHEBI:57930"/>
        <dbReference type="ChEBI" id="CHEBI:61557"/>
        <dbReference type="EC" id="3.6.1.15"/>
    </reaction>
</comment>
<evidence type="ECO:0000256" key="13">
    <source>
        <dbReference type="ARBA" id="ARBA00022484"/>
    </source>
</evidence>
<evidence type="ECO:0000256" key="42">
    <source>
        <dbReference type="ARBA" id="ARBA00022870"/>
    </source>
</evidence>
<dbReference type="Pfam" id="PF00680">
    <property type="entry name" value="RdRP_1"/>
    <property type="match status" value="1"/>
</dbReference>
<keyword evidence="22 68" id="KW-1090">Inhibition of host innate immune response by virus</keyword>
<dbReference type="InterPro" id="IPR033703">
    <property type="entry name" value="Rhv-like"/>
</dbReference>
<keyword evidence="15 68" id="KW-0191">Covalent protein-RNA linkage</keyword>
<accession>A0A3S5HG92</accession>
<dbReference type="GO" id="GO:0075509">
    <property type="term" value="P:endocytosis involved in viral entry into host cell"/>
    <property type="evidence" value="ECO:0007669"/>
    <property type="project" value="UniProtKB-KW"/>
</dbReference>
<keyword evidence="31 68" id="KW-0547">Nucleotide-binding</keyword>
<keyword evidence="21 68" id="KW-1162">Viral penetration into host cytoplasm</keyword>
<keyword evidence="27 68" id="KW-1143">T=pseudo3 icosahedral capsid protein</keyword>
<keyword evidence="56 68" id="KW-0899">Viral immunoevasion</keyword>
<dbReference type="SUPFAM" id="SSF50494">
    <property type="entry name" value="Trypsin-like serine proteases"/>
    <property type="match status" value="2"/>
</dbReference>
<keyword evidence="13 68" id="KW-0696">RNA-directed RNA polymerase</keyword>
<dbReference type="InterPro" id="IPR003593">
    <property type="entry name" value="AAA+_ATPase"/>
</dbReference>
<comment type="function">
    <text evidence="66">Acts as a primer for viral RNA replication and remains covalently bound to viral genomic RNA. VPg is uridylylated prior to priming replication into VPg-pUpU. The oriI viral genomic sequence may act as a template for this. The VPg-pUpU is then used as primer on the genomic RNA poly(A) by the RNA-dependent RNA polymerase to replicate the viral genome. During genome replication, the VPg-RNA linkage is removed by the host TDP2, thereby accelerating replication. During the late stage of the replication cycle, host TDP2 is excluded from sites of viral RNA synthesis and encapsidation, allowing for the generation of progeny virions.</text>
</comment>
<dbReference type="Pfam" id="PF00073">
    <property type="entry name" value="Rhv"/>
    <property type="match status" value="3"/>
</dbReference>
<evidence type="ECO:0000256" key="35">
    <source>
        <dbReference type="ARBA" id="ARBA00022806"/>
    </source>
</evidence>
<dbReference type="EC" id="3.6.1.15" evidence="68"/>
<comment type="subunit">
    <text evidence="63">Homohexamer; forms a hexameric ring structure with 6-fold symmetry characteristic of AAA+ ATPases. Interacts (via N-terminus) with host RTN3 (via reticulon domain); this interaction is important for viral replication. Interacts with capsid protein VP3; this interaction may be important for virion morphogenesis.</text>
</comment>
<comment type="function">
    <text evidence="68">Protein 3A: Localizes the viral replication complex to the surface of membranous vesicles. It inhibits host cell endoplasmic reticulum-to-Golgi apparatus transport and causes the disassembly of the Golgi complex, possibly through GBF1 interaction. This would result in depletion of MHC, trail receptors and IFN receptors at the host cell surface.</text>
</comment>
<comment type="similarity">
    <text evidence="5 68">Belongs to the picornaviruses polyprotein family.</text>
</comment>
<evidence type="ECO:0000256" key="23">
    <source>
        <dbReference type="ARBA" id="ARBA00022670"/>
    </source>
</evidence>
<evidence type="ECO:0000256" key="53">
    <source>
        <dbReference type="ARBA" id="ARBA00023200"/>
    </source>
</evidence>
<dbReference type="GO" id="GO:0039522">
    <property type="term" value="P:symbiont-mediated suppression of host mRNA export from nucleus"/>
    <property type="evidence" value="ECO:0007669"/>
    <property type="project" value="UniProtKB-KW"/>
</dbReference>
<dbReference type="GO" id="GO:0044694">
    <property type="term" value="P:symbiont genome entry into host cell via pore formation in plasma membrane"/>
    <property type="evidence" value="ECO:0007669"/>
    <property type="project" value="UniProtKB-KW"/>
</dbReference>
<keyword evidence="42 68" id="KW-1043">Host membrane</keyword>
<feature type="domain" description="Peptidase C3" evidence="72">
    <location>
        <begin position="1562"/>
        <end position="1740"/>
    </location>
</feature>
<evidence type="ECO:0000256" key="17">
    <source>
        <dbReference type="ARBA" id="ARBA00022557"/>
    </source>
</evidence>
<keyword evidence="53 68" id="KW-1035">Host cytoplasm</keyword>
<keyword evidence="17 68" id="KW-1192">Host mRNA suppression by virus</keyword>
<evidence type="ECO:0000256" key="3">
    <source>
        <dbReference type="ARBA" id="ARBA00004295"/>
    </source>
</evidence>
<reference evidence="73" key="1">
    <citation type="journal article" date="2018" name="Emerg. Microbes Infect.">
        <title>Genetic characterization and molecular epidemiological analysis of novel enterovirus EV-B80 in China.</title>
        <authorList>
            <person name="Han Z."/>
            <person name="Zhang Y."/>
            <person name="Huang K."/>
            <person name="Cui H."/>
            <person name="Hong M."/>
            <person name="Tang H."/>
            <person name="Song Y."/>
            <person name="Yang Q."/>
            <person name="Zhu S."/>
            <person name="Yan D."/>
            <person name="Xu W."/>
        </authorList>
    </citation>
    <scope>NUCLEOTIDE SEQUENCE</scope>
    <source>
        <strain evidence="73">HTYT-XBBZH73F/XJ/CHN/2011</strain>
    </source>
</reference>
<keyword evidence="59 68" id="KW-0407">Ion channel</keyword>
<dbReference type="GO" id="GO:0039618">
    <property type="term" value="C:T=pseudo3 icosahedral viral capsid"/>
    <property type="evidence" value="ECO:0007669"/>
    <property type="project" value="UniProtKB-KW"/>
</dbReference>
<dbReference type="SMART" id="SM00382">
    <property type="entry name" value="AAA"/>
    <property type="match status" value="1"/>
</dbReference>
<dbReference type="EMBL" id="MH614924">
    <property type="protein sequence ID" value="AZI15683.1"/>
    <property type="molecule type" value="Genomic_RNA"/>
</dbReference>
<keyword evidence="23 68" id="KW-0645">Protease</keyword>
<evidence type="ECO:0000256" key="67">
    <source>
        <dbReference type="ARBA" id="ARBA00066100"/>
    </source>
</evidence>
<evidence type="ECO:0000256" key="59">
    <source>
        <dbReference type="ARBA" id="ARBA00023303"/>
    </source>
</evidence>
<dbReference type="GO" id="GO:0039694">
    <property type="term" value="P:viral RNA genome replication"/>
    <property type="evidence" value="ECO:0007669"/>
    <property type="project" value="InterPro"/>
</dbReference>
<evidence type="ECO:0000256" key="41">
    <source>
        <dbReference type="ARBA" id="ARBA00022844"/>
    </source>
</evidence>
<dbReference type="EC" id="3.4.22.29" evidence="68"/>
<comment type="subunit">
    <text evidence="9">Interacts with protein 3CD.</text>
</comment>
<evidence type="ECO:0000256" key="50">
    <source>
        <dbReference type="ARBA" id="ARBA00023090"/>
    </source>
</evidence>
<evidence type="ECO:0000256" key="45">
    <source>
        <dbReference type="ARBA" id="ARBA00022953"/>
    </source>
</evidence>
<feature type="domain" description="RdRp catalytic" evidence="70">
    <location>
        <begin position="1971"/>
        <end position="2087"/>
    </location>
</feature>
<comment type="function">
    <text evidence="68">Viral protein genome-linked: acts as a primer for viral RNA replication and remains covalently bound to viral genomic RNA. VPg is uridylylated prior to priming replication into VPg-pUpU. The oriI viral genomic sequence may act as a template for this. The VPg-pUpU is then used as primer on the genomic RNA poly(A) by the RNA-dependent RNA polymerase to replicate the viral genome.</text>
</comment>
<dbReference type="Pfam" id="PF01552">
    <property type="entry name" value="Pico_P2B"/>
    <property type="match status" value="1"/>
</dbReference>
<evidence type="ECO:0000256" key="24">
    <source>
        <dbReference type="ARBA" id="ARBA00022679"/>
    </source>
</evidence>
<dbReference type="GO" id="GO:0006351">
    <property type="term" value="P:DNA-templated transcription"/>
    <property type="evidence" value="ECO:0007669"/>
    <property type="project" value="InterPro"/>
</dbReference>
<dbReference type="FunFam" id="4.10.80.10:FF:000001">
    <property type="entry name" value="Genome polyprotein"/>
    <property type="match status" value="1"/>
</dbReference>
<dbReference type="Gene3D" id="6.10.20.20">
    <property type="entry name" value="Poliovirus 3A protein-like"/>
    <property type="match status" value="1"/>
</dbReference>
<dbReference type="FunFam" id="2.40.10.10:FF:000018">
    <property type="entry name" value="Genome polyprotein"/>
    <property type="match status" value="1"/>
</dbReference>
<dbReference type="FunFam" id="4.10.880.10:FF:000002">
    <property type="entry name" value="Genome polyprotein"/>
    <property type="match status" value="1"/>
</dbReference>
<dbReference type="InterPro" id="IPR043504">
    <property type="entry name" value="Peptidase_S1_PA_chymotrypsin"/>
</dbReference>
<dbReference type="GO" id="GO:0005198">
    <property type="term" value="F:structural molecule activity"/>
    <property type="evidence" value="ECO:0007669"/>
    <property type="project" value="InterPro"/>
</dbReference>
<dbReference type="EC" id="2.7.7.48" evidence="68"/>
<dbReference type="Pfam" id="PF02226">
    <property type="entry name" value="Pico_P1A"/>
    <property type="match status" value="1"/>
</dbReference>
<comment type="function">
    <text evidence="68">Protein 3AB: Localizes the viral replication complex to the surface of membranous vesicles. Together with protein 3CD binds the Cis-Active RNA Element (CRE) which is involved in RNA synthesis initiation. Acts as a cofactor to stimulate the activity of 3D polymerase, maybe through a nucleid acid chaperone activity.</text>
</comment>
<dbReference type="FunFam" id="2.60.120.20:FF:000001">
    <property type="entry name" value="Genome polyprotein"/>
    <property type="match status" value="1"/>
</dbReference>
<dbReference type="GO" id="GO:0003968">
    <property type="term" value="F:RNA-directed RNA polymerase activity"/>
    <property type="evidence" value="ECO:0007669"/>
    <property type="project" value="UniProtKB-KW"/>
</dbReference>
<name>A0A3S5HG92_9ENTO</name>
<keyword evidence="29" id="KW-0479">Metal-binding</keyword>
<dbReference type="Pfam" id="PF08727">
    <property type="entry name" value="P3A"/>
    <property type="match status" value="1"/>
</dbReference>
<evidence type="ECO:0000256" key="18">
    <source>
        <dbReference type="ARBA" id="ARBA00022561"/>
    </source>
</evidence>
<evidence type="ECO:0000256" key="38">
    <source>
        <dbReference type="ARBA" id="ARBA00022833"/>
    </source>
</evidence>
<evidence type="ECO:0000256" key="60">
    <source>
        <dbReference type="ARBA" id="ARBA00024513"/>
    </source>
</evidence>
<sequence precursor="true">MGAQVSTQKAGSHETSLSTGSNSTIHYTNINFYKDAASNSSNRQDLSQDPSKFTEPMLDVMVKSLPALNSPSAEECGYSDRVRSITLGNSTITTQESANVVVAYGKWPDYLKDEEATAEDQPTQPDVATCRFYTLDSVEWSKNSQGWWWKFPEALKDMGLFGQNMLYHYLGRTGYTIHVQCNASKFHQGCLLVVCVPEAEMGCAMKDGKVSAENLTKGESACTFSEAAATSENGKVQNAVCNAAMGVGVGNLTIYPHQWINLRTNNSATIVMPYINSVPMDNMYRHYNFTLMVIPFAPLNYSNTTTFVPITITVAPMCAEYNGLRLGTHQGLPVLNTPGSNQFMTSDDFQSPSALPQYDVTPPMQIPGEVKNLMEIAEVDSVVPINNLEGNVTNLKAYCVQVGVGNHETNKPIFSFQLSPGSSSVLKRTLLGEMLNYYAHWSGSIKLTFLFCGSAMATGKLLLAYAPPGASVPKNRKDAMLGTHVIWDVGLQSSCVLCIPWISQTHYRLVEHDTYTAAGYITCWYQTSIVVPPKTPTQCDVMCFVSACNDFSVRMLRDTPFIEQKAKLQGDNKTISTNNTVSDTQPNGPSNSEGIPMLTAVETGHTSQVEPSDTIQTRHVVNYHSRSESTLENFLGRSACVHIDTYNAKGEEGSHTRYASWEITTRELVQMRRKMELFTYMRFDVEVTFVITSYQEQGTQLTQDMPVLTHQIMYVPPGGPVPQSATSYAWQTSTNPSVFWTEGNAPPRMSIPFVSIGNAYCNFYDGWSHFTQDGAYGYTALNRMGKIYVRHVNKETPTQIISTVRMYMKPKHIRAWVPRPPRLCPYLRTNDLNFEVTAVTDTRADINTVPTPEHTTPGVGGRRGDLVALNTHGAFGQQSGAVYVGNYRVVNRHLATHNDWLNCVWEDYNRDLLISTTTAHGCDTIARCQCTAGVYFCQSKNKHYPVSFEGPGLVEVQENEYYPKRYQSHVLLAAGHSEPGDCGGILRCEHGVIGIVTMGGEGVVGFADVRDLLWLEDDAMEQGVKDYVEQLGNAFGSGFTNQICEQVNLLKESLIGQDSILEKSLKALVKIISALVIVVRNHDDLITVTATLALIGCTSSPWRWLKQKVSQYYGIPMAERQNNGWLKKFTEMTNACKGMEWIATKIQKFIEWLKVKILPEVKEKHEFLNRLKQLPLLESQIATIEQSAPSQSDQEQLFSNVQYFAHYCRKYAPLYAAEAKRVFYLEKKMSNYIQFKSKCRIEPVCLLLHGSPGAGKSVATNLIGRSLAEKLNSSVYSLPPDPDHFDGYKQQAVVIMDDLCQNPDGKDVSLFCQMVSSVDFVPPMAALEEKGILFTSPFVLASTNAGSINAPTVSDSRALARRFHFDMNIEVISMYSQNGKINMPMSVKTCDEECCPVNFKKCCPLVCGKAIQFIDRRTQVRYSLDMLVTEMFREYNHRHSVGATLEALFQGPPVYREIKISVAPEIPPPPAIADLLKSVDSEAVREYCKEKGWLVPEVNSTLQIEKHVSRAFICLQALTTFVSVAGIIYIIYKLFAGFQGAYTGMPNQKPKVPTLRQAKVQGPAFEFAVAMMKRNASTVKTEYGEFTMLGIYDRWAVLPRHAKPGPTILMNDQEVSVVDAKELVDKDGTNLELTLLKLNRNEKFRDIRGFLAREEAEVNEAVLAINTSKFPNMYIPVGQVTDYGFLNLGGTPTKRMLMYNFPTRAGQCGGVLMSTGKVLGIHVGGNGHQGFSAALLRHYFNDEQGEIEFIESSKEAGFPVINTPSKTKLEPSVFHQVFEGNKEPAVLRNGDPRLKANFEEAIFSKYIGNVNTHVDEYMMEAVDHYAGQLATLDISTEPMKLEDAVYGTEGLEALDLTTSAGYPYVALGIKKRDILSKKTKDLTKLKECMDKYGLNLPMVTYVKDELRSADKVAKGKSRLIEASSLNDSVAMRQTFGNLYKTFHLNPGIVTGSAVGCDPDLFWSKIPVMLDGHLIAFDYSGYDASLSPVWFACLKLLLEKLGYTHKETNYIDYLCNSHHLYRDKHYFVRGGMPSGCSGTSIFNSMINNIIIRTLMLKVYKGIDLDQFRMIAYGDDVIASYPHPIDAALLAEAGKGYGLIMTPADKGECFNEVTWTNVTFLKRYFRADEQYPFLVHPVMPMKDIHESIRWTKDPKNTQDHVRSLCLLAWHNGEREYEEFVSKIRSVPVGRCLTLPAFSTLRRRWLDSF</sequence>
<proteinExistence type="inferred from homology"/>
<evidence type="ECO:0000256" key="63">
    <source>
        <dbReference type="ARBA" id="ARBA00046779"/>
    </source>
</evidence>
<dbReference type="FunFam" id="3.30.70.270:FF:000008">
    <property type="entry name" value="Genome polyprotein"/>
    <property type="match status" value="1"/>
</dbReference>
<evidence type="ECO:0000256" key="36">
    <source>
        <dbReference type="ARBA" id="ARBA00022807"/>
    </source>
</evidence>
<feature type="region of interest" description="Disordered" evidence="69">
    <location>
        <begin position="1"/>
        <end position="21"/>
    </location>
</feature>
<comment type="function">
    <text evidence="68">Protease 2A: Cysteine protease that cleaves viral polyprotein and specific host proteins.</text>
</comment>
<evidence type="ECO:0000256" key="9">
    <source>
        <dbReference type="ARBA" id="ARBA00011647"/>
    </source>
</evidence>
<keyword evidence="35 68" id="KW-0347">Helicase</keyword>
<dbReference type="Gene3D" id="2.40.10.10">
    <property type="entry name" value="Trypsin-like serine proteases"/>
    <property type="match status" value="4"/>
</dbReference>
<comment type="function">
    <text evidence="68">Protein 2B: Plays an essential role in the virus replication cycle by acting as a viroporin. Creates a pore in the host reticulum endoplasmic and as a consequence releases Ca2+ in the cytoplasm of infected cell. In turn, high levels of cytoplasmic calcium may trigger membrane trafficking and transport of viral ER-associated proteins to viroplasms, sites of viral genome replication.</text>
</comment>
<dbReference type="Pfam" id="PF00910">
    <property type="entry name" value="RNA_helicase"/>
    <property type="match status" value="1"/>
</dbReference>
<comment type="function">
    <text evidence="68">Capsid protein VP2: Forms an icosahedral capsid of pseudo T=3 symmetry with capsid proteins VP2 and VP3. The capsid is 300 Angstroms in diameter, composed of 60 copies of each capsid protein and enclosing the viral positive strand RNA genome.</text>
</comment>
<keyword evidence="58 68" id="KW-1160">Virus entry into host cell</keyword>
<keyword evidence="40" id="KW-0460">Magnesium</keyword>
<dbReference type="EC" id="3.4.22.28" evidence="68"/>
<keyword evidence="39 68" id="KW-0067">ATP-binding</keyword>
<dbReference type="Gene3D" id="1.20.960.20">
    <property type="match status" value="1"/>
</dbReference>
<dbReference type="PROSITE" id="PS50507">
    <property type="entry name" value="RDRP_SSRNA_POS"/>
    <property type="match status" value="1"/>
</dbReference>
<evidence type="ECO:0000256" key="1">
    <source>
        <dbReference type="ARBA" id="ARBA00001946"/>
    </source>
</evidence>
<comment type="function">
    <text evidence="68">Protein 2C: Induces and associates with structural rearrangements of intracellular membranes. Displays RNA-binding, nucleotide binding and NTPase activities. May play a role in virion morphogenesis and viral RNA encapsidation by interacting with the capsid protein VP3.</text>
</comment>
<keyword evidence="44 68" id="KW-1164">Virus endocytosis by host</keyword>
<comment type="catalytic activity">
    <reaction evidence="68">
        <text>RNA(n) + a ribonucleoside 5'-triphosphate = RNA(n+1) + diphosphate</text>
        <dbReference type="Rhea" id="RHEA:21248"/>
        <dbReference type="Rhea" id="RHEA-COMP:14527"/>
        <dbReference type="Rhea" id="RHEA-COMP:17342"/>
        <dbReference type="ChEBI" id="CHEBI:33019"/>
        <dbReference type="ChEBI" id="CHEBI:61557"/>
        <dbReference type="ChEBI" id="CHEBI:140395"/>
        <dbReference type="EC" id="2.7.7.48"/>
    </reaction>
</comment>
<feature type="domain" description="SF3 helicase" evidence="71">
    <location>
        <begin position="1226"/>
        <end position="1382"/>
    </location>
</feature>
<evidence type="ECO:0000256" key="12">
    <source>
        <dbReference type="ARBA" id="ARBA00022482"/>
    </source>
</evidence>
<keyword evidence="45 68" id="KW-0693">Viral RNA replication</keyword>
<dbReference type="FunFam" id="2.60.120.20:FF:000002">
    <property type="entry name" value="Genome polyprotein"/>
    <property type="match status" value="1"/>
</dbReference>
<comment type="function">
    <text evidence="68">RNA-directed RNA polymerase: Replicates the viral genomic RNA on the surface of intracellular membranes. May form linear arrays of subunits that propagate along a strong head-to-tail interaction called interface-I. Covalently attaches UMP to a tyrosine of VPg, which is used to prime RNA synthesis. The positive stranded RNA genome is first replicated at virus induced membranous vesicles, creating a dsRNA genomic replication form. This dsRNA is then used as template to synthesize positive stranded RNA genomes. ss(+)RNA genomes are either translated, replicated or encapsidated.</text>
</comment>
<keyword evidence="14 68" id="KW-1036">Host cytoplasmic vesicle</keyword>
<dbReference type="InterPro" id="IPR001205">
    <property type="entry name" value="RNA-dir_pol_C"/>
</dbReference>
<evidence type="ECO:0000256" key="64">
    <source>
        <dbReference type="ARBA" id="ARBA00047631"/>
    </source>
</evidence>
<dbReference type="FunFam" id="1.20.960.20:FF:000001">
    <property type="entry name" value="Genome polyprotein"/>
    <property type="match status" value="1"/>
</dbReference>
<dbReference type="InterPro" id="IPR002527">
    <property type="entry name" value="Pico_P2B"/>
</dbReference>
<evidence type="ECO:0000256" key="11">
    <source>
        <dbReference type="ARBA" id="ARBA00022448"/>
    </source>
</evidence>
<comment type="subunit">
    <text evidence="10">Interacts with protein 3AB and with RNA-directed RNA polymerase.</text>
</comment>
<evidence type="ECO:0000256" key="28">
    <source>
        <dbReference type="ARBA" id="ARBA00022707"/>
    </source>
</evidence>
<dbReference type="GO" id="GO:0008270">
    <property type="term" value="F:zinc ion binding"/>
    <property type="evidence" value="ECO:0007669"/>
    <property type="project" value="UniProtKB-KW"/>
</dbReference>
<keyword evidence="30 68" id="KW-0677">Repeat</keyword>
<evidence type="ECO:0000256" key="6">
    <source>
        <dbReference type="ARBA" id="ARBA00011124"/>
    </source>
</evidence>
<dbReference type="InterPro" id="IPR036203">
    <property type="entry name" value="P3A_soluble_dom"/>
</dbReference>
<evidence type="ECO:0000259" key="71">
    <source>
        <dbReference type="PROSITE" id="PS51218"/>
    </source>
</evidence>
<dbReference type="GO" id="GO:0006260">
    <property type="term" value="P:DNA replication"/>
    <property type="evidence" value="ECO:0007669"/>
    <property type="project" value="UniProtKB-KW"/>
</dbReference>
<dbReference type="FunFam" id="4.10.880.10:FF:000001">
    <property type="entry name" value="Genome polyprotein"/>
    <property type="match status" value="1"/>
</dbReference>
<dbReference type="InterPro" id="IPR043128">
    <property type="entry name" value="Rev_trsase/Diguanyl_cyclase"/>
</dbReference>
<comment type="subunit">
    <text evidence="8">Interacts with capsid protein VP1 and capsid protein VP3 to form heterotrimeric protomers.</text>
</comment>
<evidence type="ECO:0000256" key="57">
    <source>
        <dbReference type="ARBA" id="ARBA00023288"/>
    </source>
</evidence>
<dbReference type="InterPro" id="IPR009003">
    <property type="entry name" value="Peptidase_S1_PA"/>
</dbReference>
<evidence type="ECO:0000256" key="20">
    <source>
        <dbReference type="ARBA" id="ARBA00022581"/>
    </source>
</evidence>
<evidence type="ECO:0000256" key="54">
    <source>
        <dbReference type="ARBA" id="ARBA00023247"/>
    </source>
</evidence>
<dbReference type="GO" id="GO:0017111">
    <property type="term" value="F:ribonucleoside triphosphate phosphatase activity"/>
    <property type="evidence" value="ECO:0007669"/>
    <property type="project" value="UniProtKB-EC"/>
</dbReference>
<keyword evidence="24 68" id="KW-0808">Transferase</keyword>
<keyword evidence="33 68" id="KW-0378">Hydrolase</keyword>
<keyword evidence="36" id="KW-0788">Thiol protease</keyword>
<evidence type="ECO:0000256" key="19">
    <source>
        <dbReference type="ARBA" id="ARBA00022562"/>
    </source>
</evidence>
<evidence type="ECO:0000256" key="29">
    <source>
        <dbReference type="ARBA" id="ARBA00022723"/>
    </source>
</evidence>
<dbReference type="InterPro" id="IPR003138">
    <property type="entry name" value="Pico_P1A"/>
</dbReference>
<comment type="subunit">
    <text evidence="6">Interacts with RNA-directed RNA polymerase.</text>
</comment>
<keyword evidence="34 68" id="KW-1161">Viral attachment to host cell</keyword>
<evidence type="ECO:0000256" key="51">
    <source>
        <dbReference type="ARBA" id="ARBA00023136"/>
    </source>
</evidence>
<keyword evidence="28 68" id="KW-0519">Myristate</keyword>
<evidence type="ECO:0000259" key="72">
    <source>
        <dbReference type="PROSITE" id="PS51874"/>
    </source>
</evidence>
<evidence type="ECO:0000256" key="49">
    <source>
        <dbReference type="ARBA" id="ARBA00023065"/>
    </source>
</evidence>
<evidence type="ECO:0000256" key="27">
    <source>
        <dbReference type="ARBA" id="ARBA00022706"/>
    </source>
</evidence>
<evidence type="ECO:0000256" key="69">
    <source>
        <dbReference type="SAM" id="MobiDB-lite"/>
    </source>
</evidence>
<dbReference type="InterPro" id="IPR027417">
    <property type="entry name" value="P-loop_NTPase"/>
</dbReference>
<comment type="subunit">
    <text evidence="7">Interacts with Viral protein genome-linked and with protein 3CD.</text>
</comment>
<dbReference type="GO" id="GO:0015267">
    <property type="term" value="F:channel activity"/>
    <property type="evidence" value="ECO:0007669"/>
    <property type="project" value="UniProtKB-KW"/>
</dbReference>
<keyword evidence="46 68" id="KW-1190">Host gene expression shutoff by virus</keyword>
<evidence type="ECO:0000256" key="43">
    <source>
        <dbReference type="ARBA" id="ARBA00022884"/>
    </source>
</evidence>
<evidence type="ECO:0000256" key="46">
    <source>
        <dbReference type="ARBA" id="ARBA00022995"/>
    </source>
</evidence>
<evidence type="ECO:0000256" key="30">
    <source>
        <dbReference type="ARBA" id="ARBA00022737"/>
    </source>
</evidence>
<dbReference type="InterPro" id="IPR029053">
    <property type="entry name" value="Viral_coat"/>
</dbReference>
<comment type="function">
    <text evidence="65">Plays an essential role in the virus replication cycle by acting as a viroporin. Creates a pore in the host endoplasmic reticulum and as a consequence releases Ca2+ in the cytoplasm of infected cell. In turn, high levels of cytoplasmic calcium may trigger membrane trafficking and transport of viral ER-associated proteins to viroplasms, sites of viral genome replication.</text>
</comment>
<dbReference type="Gene3D" id="4.10.880.10">
    <property type="entry name" value="Poliovirus 3D polymerase Domain 1 (Nucleotidyltransferase)"/>
    <property type="match status" value="2"/>
</dbReference>
<dbReference type="GO" id="GO:0003723">
    <property type="term" value="F:RNA binding"/>
    <property type="evidence" value="ECO:0007669"/>
    <property type="project" value="UniProtKB-KW"/>
</dbReference>
<dbReference type="GO" id="GO:0044162">
    <property type="term" value="C:host cell cytoplasmic vesicle membrane"/>
    <property type="evidence" value="ECO:0007669"/>
    <property type="project" value="UniProtKB-SubCell"/>
</dbReference>
<evidence type="ECO:0000256" key="32">
    <source>
        <dbReference type="ARBA" id="ARBA00022771"/>
    </source>
</evidence>
<keyword evidence="47 68" id="KW-1182">Viral ion channel</keyword>
<keyword evidence="26" id="KW-0235">DNA replication</keyword>
<keyword evidence="19" id="KW-1048">Host nucleus</keyword>
<comment type="subcellular location">
    <subcellularLocation>
        <location evidence="3">Host cytoplasmic vesicle membrane</location>
        <topology evidence="3">Peripheral membrane protein</topology>
        <orientation evidence="3">Cytoplasmic side</orientation>
    </subcellularLocation>
    <subcellularLocation>
        <location evidence="2">Host nucleus</location>
    </subcellularLocation>
    <subcellularLocation>
        <location evidence="4">Virion</location>
    </subcellularLocation>
</comment>
<evidence type="ECO:0000256" key="47">
    <source>
        <dbReference type="ARBA" id="ARBA00023039"/>
    </source>
</evidence>
<evidence type="ECO:0000256" key="21">
    <source>
        <dbReference type="ARBA" id="ARBA00022595"/>
    </source>
</evidence>
<dbReference type="FunFam" id="2.60.120.20:FF:000004">
    <property type="entry name" value="Genome polyprotein"/>
    <property type="match status" value="1"/>
</dbReference>
<evidence type="ECO:0000256" key="14">
    <source>
        <dbReference type="ARBA" id="ARBA00022488"/>
    </source>
</evidence>
<evidence type="ECO:0000256" key="15">
    <source>
        <dbReference type="ARBA" id="ARBA00022520"/>
    </source>
</evidence>
<evidence type="ECO:0000256" key="66">
    <source>
        <dbReference type="ARBA" id="ARBA00054285"/>
    </source>
</evidence>
<comment type="function">
    <text evidence="68">Capsid protein VP3: Forms an icosahedral capsid of pseudo T=3 symmetry with capsid proteins VP2 and VP3. The capsid is 300 Angstroms in diameter, composed of 60 copies of each capsid protein and enclosing the viral positive strand RNA genome.</text>
</comment>
<dbReference type="Gene3D" id="2.60.120.20">
    <property type="match status" value="3"/>
</dbReference>
<evidence type="ECO:0000256" key="39">
    <source>
        <dbReference type="ARBA" id="ARBA00022840"/>
    </source>
</evidence>